<dbReference type="EMBL" id="AAOA02000003">
    <property type="protein sequence ID" value="EAQ98959.1"/>
    <property type="molecule type" value="Genomic_DNA"/>
</dbReference>
<dbReference type="eggNOG" id="COG3672">
    <property type="taxonomic scope" value="Bacteria"/>
</dbReference>
<accession>A4A588</accession>
<sequence>MAERQFAQGFAQRLAQRRLMIGVLLLALLGIIQGAPLAGIIEFEKLRRLAAERFGPDAVNAVQDWEAFVASRSADPILSKLQTTNDFFNERIRWSSDERIYGIEDYWATPLETLGKQEADCEDFTIAKYVTLLALGVDPKSLRLIYVKAQRPGGASQAHMVLAWYETPAAAPLILDNINTLVLPAARRQDLTPVFSFNADDLWISGATQPSKANPLQRLSRWQQVLERIVEEGFRATW</sequence>
<reference evidence="1 2" key="1">
    <citation type="journal article" date="2007" name="Proc. Natl. Acad. Sci. U.S.A.">
        <title>Characterization of a marine gammaproteobacterium capable of aerobic anoxygenic photosynthesis.</title>
        <authorList>
            <person name="Fuchs B.M."/>
            <person name="Spring S."/>
            <person name="Teeling H."/>
            <person name="Quast C."/>
            <person name="Wulf J."/>
            <person name="Schattenhofer M."/>
            <person name="Yan S."/>
            <person name="Ferriera S."/>
            <person name="Johnson J."/>
            <person name="Glockner F.O."/>
            <person name="Amann R."/>
        </authorList>
    </citation>
    <scope>NUCLEOTIDE SEQUENCE [LARGE SCALE GENOMIC DNA]</scope>
    <source>
        <strain evidence="1">KT71</strain>
    </source>
</reference>
<evidence type="ECO:0000313" key="1">
    <source>
        <dbReference type="EMBL" id="EAQ98959.1"/>
    </source>
</evidence>
<name>A4A588_9GAMM</name>
<proteinExistence type="predicted"/>
<dbReference type="AlphaFoldDB" id="A4A588"/>
<dbReference type="STRING" id="314285.KT71_10037"/>
<gene>
    <name evidence="1" type="ORF">KT71_10037</name>
</gene>
<dbReference type="Gene3D" id="3.10.620.30">
    <property type="match status" value="1"/>
</dbReference>
<evidence type="ECO:0000313" key="2">
    <source>
        <dbReference type="Proteomes" id="UP000019205"/>
    </source>
</evidence>
<dbReference type="HOGENOM" id="CLU_085651_0_0_6"/>
<keyword evidence="2" id="KW-1185">Reference proteome</keyword>
<dbReference type="Proteomes" id="UP000019205">
    <property type="component" value="Chromosome"/>
</dbReference>
<organism evidence="1 2">
    <name type="scientific">Congregibacter litoralis KT71</name>
    <dbReference type="NCBI Taxonomy" id="314285"/>
    <lineage>
        <taxon>Bacteria</taxon>
        <taxon>Pseudomonadati</taxon>
        <taxon>Pseudomonadota</taxon>
        <taxon>Gammaproteobacteria</taxon>
        <taxon>Cellvibrionales</taxon>
        <taxon>Halieaceae</taxon>
        <taxon>Congregibacter</taxon>
    </lineage>
</organism>
<dbReference type="Pfam" id="PF06035">
    <property type="entry name" value="Peptidase_C93"/>
    <property type="match status" value="1"/>
</dbReference>
<dbReference type="InterPro" id="IPR010319">
    <property type="entry name" value="Transglutaminase-like_Cys_pept"/>
</dbReference>
<dbReference type="PANTHER" id="PTHR39327:SF1">
    <property type="entry name" value="BLR5470 PROTEIN"/>
    <property type="match status" value="1"/>
</dbReference>
<comment type="caution">
    <text evidence="1">The sequence shown here is derived from an EMBL/GenBank/DDBJ whole genome shotgun (WGS) entry which is preliminary data.</text>
</comment>
<reference evidence="1 2" key="2">
    <citation type="journal article" date="2009" name="PLoS ONE">
        <title>The photosynthetic apparatus and its regulation in the aerobic gammaproteobacterium Congregibacter litoralis gen. nov., sp. nov.</title>
        <authorList>
            <person name="Spring S."/>
            <person name="Lunsdorf H."/>
            <person name="Fuchs B.M."/>
            <person name="Tindall B.J."/>
        </authorList>
    </citation>
    <scope>NUCLEOTIDE SEQUENCE [LARGE SCALE GENOMIC DNA]</scope>
    <source>
        <strain evidence="1">KT71</strain>
    </source>
</reference>
<dbReference type="RefSeq" id="WP_008294436.1">
    <property type="nucleotide sequence ID" value="NZ_CM002299.1"/>
</dbReference>
<dbReference type="PANTHER" id="PTHR39327">
    <property type="match status" value="1"/>
</dbReference>
<protein>
    <submittedName>
        <fullName evidence="1">Putative periplasmic protein</fullName>
    </submittedName>
</protein>